<accession>A0AAP0IUM9</accession>
<dbReference type="Proteomes" id="UP001420932">
    <property type="component" value="Unassembled WGS sequence"/>
</dbReference>
<evidence type="ECO:0000256" key="1">
    <source>
        <dbReference type="ARBA" id="ARBA00004123"/>
    </source>
</evidence>
<dbReference type="GO" id="GO:0000014">
    <property type="term" value="F:single-stranded DNA endodeoxyribonuclease activity"/>
    <property type="evidence" value="ECO:0007669"/>
    <property type="project" value="TreeGrafter"/>
</dbReference>
<dbReference type="InterPro" id="IPR047520">
    <property type="entry name" value="XPF_nuclease"/>
</dbReference>
<keyword evidence="5" id="KW-0227">DNA damage</keyword>
<dbReference type="FunFam" id="3.40.50.10130:FF:000002">
    <property type="entry name" value="DNA repair endonuclease XPF"/>
    <property type="match status" value="1"/>
</dbReference>
<evidence type="ECO:0000256" key="9">
    <source>
        <dbReference type="ARBA" id="ARBA00023242"/>
    </source>
</evidence>
<gene>
    <name evidence="12" type="ORF">Syun_018865</name>
</gene>
<evidence type="ECO:0000256" key="4">
    <source>
        <dbReference type="ARBA" id="ARBA00022759"/>
    </source>
</evidence>
<comment type="similarity">
    <text evidence="2">Belongs to the XPF family.</text>
</comment>
<dbReference type="AlphaFoldDB" id="A0AAP0IUM9"/>
<evidence type="ECO:0000313" key="12">
    <source>
        <dbReference type="EMBL" id="KAK9121248.1"/>
    </source>
</evidence>
<dbReference type="FunFam" id="1.10.150.20:FF:000038">
    <property type="entry name" value="DNA repair endonuclease UVH1"/>
    <property type="match status" value="1"/>
</dbReference>
<dbReference type="CDD" id="cd20078">
    <property type="entry name" value="XPF_nuclease_XPF_euk"/>
    <property type="match status" value="1"/>
</dbReference>
<evidence type="ECO:0000256" key="3">
    <source>
        <dbReference type="ARBA" id="ARBA00022722"/>
    </source>
</evidence>
<dbReference type="Pfam" id="PF02732">
    <property type="entry name" value="ERCC4"/>
    <property type="match status" value="1"/>
</dbReference>
<reference evidence="12 13" key="1">
    <citation type="submission" date="2024-01" db="EMBL/GenBank/DDBJ databases">
        <title>Genome assemblies of Stephania.</title>
        <authorList>
            <person name="Yang L."/>
        </authorList>
    </citation>
    <scope>NUCLEOTIDE SEQUENCE [LARGE SCALE GENOMIC DNA]</scope>
    <source>
        <strain evidence="12">YNDBR</strain>
        <tissue evidence="12">Leaf</tissue>
    </source>
</reference>
<dbReference type="GO" id="GO:0003684">
    <property type="term" value="F:damaged DNA binding"/>
    <property type="evidence" value="ECO:0007669"/>
    <property type="project" value="TreeGrafter"/>
</dbReference>
<dbReference type="GO" id="GO:1901255">
    <property type="term" value="P:nucleotide-excision repair involved in interstrand cross-link repair"/>
    <property type="evidence" value="ECO:0007669"/>
    <property type="project" value="TreeGrafter"/>
</dbReference>
<keyword evidence="7" id="KW-0238">DNA-binding</keyword>
<dbReference type="GO" id="GO:0000724">
    <property type="term" value="P:double-strand break repair via homologous recombination"/>
    <property type="evidence" value="ECO:0007669"/>
    <property type="project" value="TreeGrafter"/>
</dbReference>
<dbReference type="EMBL" id="JBBNAF010000008">
    <property type="protein sequence ID" value="KAK9121248.1"/>
    <property type="molecule type" value="Genomic_DNA"/>
</dbReference>
<dbReference type="SUPFAM" id="SSF47781">
    <property type="entry name" value="RuvA domain 2-like"/>
    <property type="match status" value="1"/>
</dbReference>
<dbReference type="InterPro" id="IPR011335">
    <property type="entry name" value="Restrct_endonuc-II-like"/>
</dbReference>
<dbReference type="InterPro" id="IPR006166">
    <property type="entry name" value="ERCC4_domain"/>
</dbReference>
<keyword evidence="6" id="KW-0378">Hydrolase</keyword>
<dbReference type="PANTHER" id="PTHR10150">
    <property type="entry name" value="DNA REPAIR ENDONUCLEASE XPF"/>
    <property type="match status" value="1"/>
</dbReference>
<evidence type="ECO:0000313" key="13">
    <source>
        <dbReference type="Proteomes" id="UP001420932"/>
    </source>
</evidence>
<feature type="region of interest" description="Disordered" evidence="10">
    <location>
        <begin position="71"/>
        <end position="107"/>
    </location>
</feature>
<name>A0AAP0IUM9_9MAGN</name>
<evidence type="ECO:0000256" key="5">
    <source>
        <dbReference type="ARBA" id="ARBA00022763"/>
    </source>
</evidence>
<comment type="subcellular location">
    <subcellularLocation>
        <location evidence="1">Nucleus</location>
    </subcellularLocation>
</comment>
<dbReference type="Gene3D" id="3.40.50.10130">
    <property type="match status" value="1"/>
</dbReference>
<keyword evidence="4" id="KW-0255">Endonuclease</keyword>
<keyword evidence="3" id="KW-0540">Nuclease</keyword>
<dbReference type="SUPFAM" id="SSF52980">
    <property type="entry name" value="Restriction endonuclease-like"/>
    <property type="match status" value="1"/>
</dbReference>
<feature type="domain" description="ERCC4" evidence="11">
    <location>
        <begin position="753"/>
        <end position="833"/>
    </location>
</feature>
<proteinExistence type="inferred from homology"/>
<evidence type="ECO:0000256" key="7">
    <source>
        <dbReference type="ARBA" id="ARBA00023125"/>
    </source>
</evidence>
<protein>
    <recommendedName>
        <fullName evidence="11">ERCC4 domain-containing protein</fullName>
    </recommendedName>
</protein>
<evidence type="ECO:0000256" key="8">
    <source>
        <dbReference type="ARBA" id="ARBA00023204"/>
    </source>
</evidence>
<evidence type="ECO:0000256" key="2">
    <source>
        <dbReference type="ARBA" id="ARBA00010015"/>
    </source>
</evidence>
<dbReference type="SMART" id="SM00891">
    <property type="entry name" value="ERCC4"/>
    <property type="match status" value="1"/>
</dbReference>
<organism evidence="12 13">
    <name type="scientific">Stephania yunnanensis</name>
    <dbReference type="NCBI Taxonomy" id="152371"/>
    <lineage>
        <taxon>Eukaryota</taxon>
        <taxon>Viridiplantae</taxon>
        <taxon>Streptophyta</taxon>
        <taxon>Embryophyta</taxon>
        <taxon>Tracheophyta</taxon>
        <taxon>Spermatophyta</taxon>
        <taxon>Magnoliopsida</taxon>
        <taxon>Ranunculales</taxon>
        <taxon>Menispermaceae</taxon>
        <taxon>Menispermoideae</taxon>
        <taxon>Cissampelideae</taxon>
        <taxon>Stephania</taxon>
    </lineage>
</organism>
<keyword evidence="9" id="KW-0539">Nucleus</keyword>
<dbReference type="InterPro" id="IPR010994">
    <property type="entry name" value="RuvA_2-like"/>
</dbReference>
<keyword evidence="13" id="KW-1185">Reference proteome</keyword>
<feature type="region of interest" description="Disordered" evidence="10">
    <location>
        <begin position="539"/>
        <end position="603"/>
    </location>
</feature>
<comment type="caution">
    <text evidence="12">The sequence shown here is derived from an EMBL/GenBank/DDBJ whole genome shotgun (WGS) entry which is preliminary data.</text>
</comment>
<dbReference type="PANTHER" id="PTHR10150:SF0">
    <property type="entry name" value="DNA REPAIR ENDONUCLEASE XPF"/>
    <property type="match status" value="1"/>
</dbReference>
<evidence type="ECO:0000259" key="11">
    <source>
        <dbReference type="SMART" id="SM00891"/>
    </source>
</evidence>
<evidence type="ECO:0000256" key="10">
    <source>
        <dbReference type="SAM" id="MobiDB-lite"/>
    </source>
</evidence>
<sequence length="984" mass="110695">MARGGRRRENRENREASVRGKVVISSFTYNGLANPSKNGVPRAHNLRPPRPLPLLLLLLLVGPSHPLRRALPPQTHILPPSPPPSFSPLHPHPLRHPSPKSSISRNLPTGIPTTDVSSDLPGPLRRHLYSSSRVLFLTPRILIVDLLTRTLPASSPAGLIILNAHLLSETSTEAFIARVFRAANPAAYVRAFTDNAPAMVAGFGKVERVMRCLGIRRLALWPRFQVYVAEELESDPPVVVDVRVPMTRSMRGIQDAVVEVMGACLGEMRKTNKVDVDELTVENGLFKSFDEIVRRQLDPIWHTLGRKTKQLVSDLRNLRKLLDYLIRYDAVTYLRYLDTLRVSEGVRSIWMFTDSSHKIFELAKKRVYRLVHSRWEIGWQQQKNESGANSEMSLNEVLEESPKWRILREILEEIEEERRKKALPAEGGDEVLDVEFENDTVLVACKDERSCMQLEDCLKKGTHQVMQEEWGKYLLSKAELHSLQKQNKKKRRDPKGFGVLNGVVLPMPRENADATSVNKLEHYALLAAALQRRKLDKEMTGNSVELVAPSEKPGKLMGKSKMAKENKTGKANNAKGKKQADKLQASGSESEAHNDESTGEGISASTVTKGFQKYNQEVPASEPVPTKPIPSVHFYALERGYDILDVLRPSIIIVYHPDIAFVREIEVYKSENPSRILKVYFLFYEDSTELQKFEASIRRENGAFESLIRQKSSMMIPNDQDGDCPLIACSEGALTNSSTRKAGGRKEAEKEMQVIVDMREFMSSLPNVLHLKGMRIIPVTLEVGDYVLSPLICIERKSISDLFQSFASGRLYHQVEVMSRYYKIPVLLIEFSQDKSFSFQSASDLGDDVTPTSIISKLSLLVLHFPRLRLVWSRSLHATAEIFSLLKANQDEPDEIKAVRVGVPSDEGIVENDVRAENYNTSAIEFLRRLPGVTDTNYRGLMDGCESLSELALLPVEMLAELMGSKNAARTLRDFLDAKCPAML</sequence>
<dbReference type="GO" id="GO:0000712">
    <property type="term" value="P:resolution of meiotic recombination intermediates"/>
    <property type="evidence" value="ECO:0007669"/>
    <property type="project" value="TreeGrafter"/>
</dbReference>
<dbReference type="GO" id="GO:0003697">
    <property type="term" value="F:single-stranded DNA binding"/>
    <property type="evidence" value="ECO:0007669"/>
    <property type="project" value="TreeGrafter"/>
</dbReference>
<evidence type="ECO:0000256" key="6">
    <source>
        <dbReference type="ARBA" id="ARBA00022801"/>
    </source>
</evidence>
<dbReference type="Gene3D" id="1.10.150.20">
    <property type="entry name" value="5' to 3' exonuclease, C-terminal subdomain"/>
    <property type="match status" value="1"/>
</dbReference>
<keyword evidence="8" id="KW-0234">DNA repair</keyword>
<dbReference type="GO" id="GO:0000110">
    <property type="term" value="C:nucleotide-excision repair factor 1 complex"/>
    <property type="evidence" value="ECO:0007669"/>
    <property type="project" value="TreeGrafter"/>
</dbReference>